<proteinExistence type="predicted"/>
<evidence type="ECO:0000313" key="1">
    <source>
        <dbReference type="EMBL" id="JAH90325.1"/>
    </source>
</evidence>
<name>A0A0E9WL84_ANGAN</name>
<organism evidence="1">
    <name type="scientific">Anguilla anguilla</name>
    <name type="common">European freshwater eel</name>
    <name type="synonym">Muraena anguilla</name>
    <dbReference type="NCBI Taxonomy" id="7936"/>
    <lineage>
        <taxon>Eukaryota</taxon>
        <taxon>Metazoa</taxon>
        <taxon>Chordata</taxon>
        <taxon>Craniata</taxon>
        <taxon>Vertebrata</taxon>
        <taxon>Euteleostomi</taxon>
        <taxon>Actinopterygii</taxon>
        <taxon>Neopterygii</taxon>
        <taxon>Teleostei</taxon>
        <taxon>Anguilliformes</taxon>
        <taxon>Anguillidae</taxon>
        <taxon>Anguilla</taxon>
    </lineage>
</organism>
<reference evidence="1" key="1">
    <citation type="submission" date="2014-11" db="EMBL/GenBank/DDBJ databases">
        <authorList>
            <person name="Amaro Gonzalez C."/>
        </authorList>
    </citation>
    <scope>NUCLEOTIDE SEQUENCE</scope>
</reference>
<sequence>MVCTHRCLSETLAGVRWRSASGNTHHSNQVAFWKFFTVSHPNPYLYACGLQNEFDYVS</sequence>
<dbReference type="AlphaFoldDB" id="A0A0E9WL84"/>
<dbReference type="EMBL" id="GBXM01018252">
    <property type="protein sequence ID" value="JAH90325.1"/>
    <property type="molecule type" value="Transcribed_RNA"/>
</dbReference>
<accession>A0A0E9WL84</accession>
<reference evidence="1" key="2">
    <citation type="journal article" date="2015" name="Fish Shellfish Immunol.">
        <title>Early steps in the European eel (Anguilla anguilla)-Vibrio vulnificus interaction in the gills: Role of the RtxA13 toxin.</title>
        <authorList>
            <person name="Callol A."/>
            <person name="Pajuelo D."/>
            <person name="Ebbesson L."/>
            <person name="Teles M."/>
            <person name="MacKenzie S."/>
            <person name="Amaro C."/>
        </authorList>
    </citation>
    <scope>NUCLEOTIDE SEQUENCE</scope>
</reference>
<protein>
    <submittedName>
        <fullName evidence="1">Uncharacterized protein</fullName>
    </submittedName>
</protein>